<dbReference type="EMBL" id="JACSQJ010000001">
    <property type="protein sequence ID" value="MBD7986822.1"/>
    <property type="molecule type" value="Genomic_DNA"/>
</dbReference>
<sequence length="241" mass="26368">MPYYTGLVAAVPTARKQDYIAHAAASWNVFAKHGATRMVETWGVDVPHGHTTDFHRAVEAGGDETVVFSWIAWPDRATCDAAWQAMETDEAMAALPPMPFDGSRMIYGGFSPVLEAGEPMGSDYYQGFALAVPAGNKAAYTDMARKGWEMFGEAGADGVVEAWGEDVPHGKRTDFYRATKAVDGEVAAFSWIAWPDRATCDRAAKAMQEDPAMQDMPEMPFDGKRMMWAGFEPVFDSARSS</sequence>
<proteinExistence type="predicted"/>
<dbReference type="SUPFAM" id="SSF54909">
    <property type="entry name" value="Dimeric alpha+beta barrel"/>
    <property type="match status" value="2"/>
</dbReference>
<accession>A0ABR8UFL8</accession>
<keyword evidence="2" id="KW-1185">Reference proteome</keyword>
<protein>
    <submittedName>
        <fullName evidence="1">DUF1428 domain-containing protein</fullName>
    </submittedName>
</protein>
<comment type="caution">
    <text evidence="1">The sequence shown here is derived from an EMBL/GenBank/DDBJ whole genome shotgun (WGS) entry which is preliminary data.</text>
</comment>
<name>A0ABR8UFL8_9GAMM</name>
<organism evidence="1 2">
    <name type="scientific">Luteimonas colneyensis</name>
    <dbReference type="NCBI Taxonomy" id="2762230"/>
    <lineage>
        <taxon>Bacteria</taxon>
        <taxon>Pseudomonadati</taxon>
        <taxon>Pseudomonadota</taxon>
        <taxon>Gammaproteobacteria</taxon>
        <taxon>Lysobacterales</taxon>
        <taxon>Lysobacteraceae</taxon>
        <taxon>Luteimonas</taxon>
    </lineage>
</organism>
<evidence type="ECO:0000313" key="2">
    <source>
        <dbReference type="Proteomes" id="UP000647183"/>
    </source>
</evidence>
<evidence type="ECO:0000313" key="1">
    <source>
        <dbReference type="EMBL" id="MBD7986822.1"/>
    </source>
</evidence>
<dbReference type="InterPro" id="IPR011008">
    <property type="entry name" value="Dimeric_a/b-barrel"/>
</dbReference>
<dbReference type="Gene3D" id="3.30.70.100">
    <property type="match status" value="2"/>
</dbReference>
<dbReference type="Pfam" id="PF07237">
    <property type="entry name" value="DUF1428"/>
    <property type="match status" value="2"/>
</dbReference>
<dbReference type="Proteomes" id="UP000647183">
    <property type="component" value="Unassembled WGS sequence"/>
</dbReference>
<reference evidence="1 2" key="1">
    <citation type="submission" date="2020-08" db="EMBL/GenBank/DDBJ databases">
        <title>A Genomic Blueprint of the Chicken Gut Microbiome.</title>
        <authorList>
            <person name="Gilroy R."/>
            <person name="Ravi A."/>
            <person name="Getino M."/>
            <person name="Pursley I."/>
            <person name="Horton D.L."/>
            <person name="Alikhan N.-F."/>
            <person name="Baker D."/>
            <person name="Gharbi K."/>
            <person name="Hall N."/>
            <person name="Watson M."/>
            <person name="Adriaenssens E.M."/>
            <person name="Foster-Nyarko E."/>
            <person name="Jarju S."/>
            <person name="Secka A."/>
            <person name="Antonio M."/>
            <person name="Oren A."/>
            <person name="Chaudhuri R."/>
            <person name="La Ragione R.M."/>
            <person name="Hildebrand F."/>
            <person name="Pallen M.J."/>
        </authorList>
    </citation>
    <scope>NUCLEOTIDE SEQUENCE [LARGE SCALE GENOMIC DNA]</scope>
    <source>
        <strain evidence="1 2">Sa2BVA3</strain>
    </source>
</reference>
<dbReference type="InterPro" id="IPR009874">
    <property type="entry name" value="DUF1428"/>
</dbReference>
<gene>
    <name evidence="1" type="ORF">H9645_02115</name>
</gene>